<evidence type="ECO:0000313" key="2">
    <source>
        <dbReference type="Proteomes" id="UP000652074"/>
    </source>
</evidence>
<reference evidence="1 2" key="1">
    <citation type="submission" date="2019-12" db="EMBL/GenBank/DDBJ databases">
        <title>Comparative genomics gives insights into the taxonomy of the Azoarcus-Aromatoleum group and reveals separate origins of nif in the plant-associated Azoarcus and non-plant-associated Aromatoleum sub-groups.</title>
        <authorList>
            <person name="Lafos M."/>
            <person name="Maluk M."/>
            <person name="Batista M."/>
            <person name="Junghare M."/>
            <person name="Carmona M."/>
            <person name="Faoro H."/>
            <person name="Cruz L.M."/>
            <person name="Battistoni F."/>
            <person name="De Souza E."/>
            <person name="Pedrosa F."/>
            <person name="Chen W.-M."/>
            <person name="Poole P.S."/>
            <person name="Dixon R.A."/>
            <person name="James E.K."/>
        </authorList>
    </citation>
    <scope>NUCLEOTIDE SEQUENCE [LARGE SCALE GENOMIC DNA]</scope>
    <source>
        <strain evidence="1 2">ToN1</strain>
    </source>
</reference>
<dbReference type="EMBL" id="WTVR01000033">
    <property type="protein sequence ID" value="NMF89995.1"/>
    <property type="molecule type" value="Genomic_DNA"/>
</dbReference>
<evidence type="ECO:0000313" key="1">
    <source>
        <dbReference type="EMBL" id="NMF89995.1"/>
    </source>
</evidence>
<keyword evidence="2" id="KW-1185">Reference proteome</keyword>
<protein>
    <submittedName>
        <fullName evidence="1">Uncharacterized protein</fullName>
    </submittedName>
</protein>
<accession>A0ABX1MRZ8</accession>
<gene>
    <name evidence="1" type="ORF">GPA26_16130</name>
</gene>
<comment type="caution">
    <text evidence="1">The sequence shown here is derived from an EMBL/GenBank/DDBJ whole genome shotgun (WGS) entry which is preliminary data.</text>
</comment>
<organism evidence="1 2">
    <name type="scientific">Aromatoleum petrolei</name>
    <dbReference type="NCBI Taxonomy" id="76116"/>
    <lineage>
        <taxon>Bacteria</taxon>
        <taxon>Pseudomonadati</taxon>
        <taxon>Pseudomonadota</taxon>
        <taxon>Betaproteobacteria</taxon>
        <taxon>Rhodocyclales</taxon>
        <taxon>Rhodocyclaceae</taxon>
        <taxon>Aromatoleum</taxon>
    </lineage>
</organism>
<sequence>MKVEELIRALQAFPPDHRVVVECNVGYADIAAREIAIAANHRSSKCDDRGPLSCGVHAKPDRIFDQIEATETAVLIGRHHS</sequence>
<dbReference type="Proteomes" id="UP000652074">
    <property type="component" value="Unassembled WGS sequence"/>
</dbReference>
<dbReference type="RefSeq" id="WP_169207350.1">
    <property type="nucleotide sequence ID" value="NZ_CP059560.1"/>
</dbReference>
<proteinExistence type="predicted"/>
<name>A0ABX1MRZ8_9RHOO</name>